<sequence>MKTSTSEGKRAIQWTAWMQLDDLEFADGLALLSHTQQEMEVKTNNVAAASASVGLNIHKGKSKTLEYHIESTNPIKLDGEAVETFTYLDSIIDEHGRSDANVKAQICKARVAFLQLKNIRNSKQLSANIKVRIFNTNVKTVLLYGDKTWRATTDISIKVYIFINNCLRKIIEIRWPTTINNDLLG</sequence>
<evidence type="ECO:0000313" key="2">
    <source>
        <dbReference type="Proteomes" id="UP000277204"/>
    </source>
</evidence>
<dbReference type="PANTHER" id="PTHR47027">
    <property type="entry name" value="REVERSE TRANSCRIPTASE DOMAIN-CONTAINING PROTEIN"/>
    <property type="match status" value="1"/>
</dbReference>
<proteinExistence type="predicted"/>
<dbReference type="EMBL" id="UZAI01020401">
    <property type="protein sequence ID" value="VDP51308.1"/>
    <property type="molecule type" value="Genomic_DNA"/>
</dbReference>
<name>A0A183N814_9TREM</name>
<dbReference type="InterPro" id="IPR045609">
    <property type="entry name" value="DUF6451"/>
</dbReference>
<dbReference type="Pfam" id="PF20049">
    <property type="entry name" value="DUF6451"/>
    <property type="match status" value="1"/>
</dbReference>
<evidence type="ECO:0000313" key="1">
    <source>
        <dbReference type="EMBL" id="VDP51308.1"/>
    </source>
</evidence>
<dbReference type="Proteomes" id="UP000277204">
    <property type="component" value="Unassembled WGS sequence"/>
</dbReference>
<reference evidence="1 2" key="1">
    <citation type="submission" date="2018-11" db="EMBL/GenBank/DDBJ databases">
        <authorList>
            <consortium name="Pathogen Informatics"/>
        </authorList>
    </citation>
    <scope>NUCLEOTIDE SEQUENCE [LARGE SCALE GENOMIC DNA]</scope>
    <source>
        <strain evidence="1 2">Zambia</strain>
    </source>
</reference>
<accession>A0A183N814</accession>
<gene>
    <name evidence="1" type="ORF">SMRZ_LOCUS24439</name>
</gene>
<dbReference type="PANTHER" id="PTHR47027:SF25">
    <property type="entry name" value="REVERSE TRANSCRIPTASE DOMAIN-CONTAINING PROTEIN"/>
    <property type="match status" value="1"/>
</dbReference>
<dbReference type="AlphaFoldDB" id="A0A183N814"/>
<protein>
    <submittedName>
        <fullName evidence="1">Uncharacterized protein</fullName>
    </submittedName>
</protein>
<organism evidence="1 2">
    <name type="scientific">Schistosoma margrebowiei</name>
    <dbReference type="NCBI Taxonomy" id="48269"/>
    <lineage>
        <taxon>Eukaryota</taxon>
        <taxon>Metazoa</taxon>
        <taxon>Spiralia</taxon>
        <taxon>Lophotrochozoa</taxon>
        <taxon>Platyhelminthes</taxon>
        <taxon>Trematoda</taxon>
        <taxon>Digenea</taxon>
        <taxon>Strigeidida</taxon>
        <taxon>Schistosomatoidea</taxon>
        <taxon>Schistosomatidae</taxon>
        <taxon>Schistosoma</taxon>
    </lineage>
</organism>
<keyword evidence="2" id="KW-1185">Reference proteome</keyword>